<evidence type="ECO:0000256" key="1">
    <source>
        <dbReference type="SAM" id="Phobius"/>
    </source>
</evidence>
<organism evidence="2 3">
    <name type="scientific">Carboxylicivirga marina</name>
    <dbReference type="NCBI Taxonomy" id="2800988"/>
    <lineage>
        <taxon>Bacteria</taxon>
        <taxon>Pseudomonadati</taxon>
        <taxon>Bacteroidota</taxon>
        <taxon>Bacteroidia</taxon>
        <taxon>Marinilabiliales</taxon>
        <taxon>Marinilabiliaceae</taxon>
        <taxon>Carboxylicivirga</taxon>
    </lineage>
</organism>
<keyword evidence="3" id="KW-1185">Reference proteome</keyword>
<keyword evidence="1" id="KW-0472">Membrane</keyword>
<protein>
    <submittedName>
        <fullName evidence="2">Class IIb bacteriocin, lactobin A/cerein 7B family</fullName>
    </submittedName>
</protein>
<proteinExistence type="predicted"/>
<name>A0ABS1HE75_9BACT</name>
<evidence type="ECO:0000313" key="3">
    <source>
        <dbReference type="Proteomes" id="UP000605676"/>
    </source>
</evidence>
<keyword evidence="1" id="KW-1133">Transmembrane helix</keyword>
<evidence type="ECO:0000313" key="2">
    <source>
        <dbReference type="EMBL" id="MBK3515976.1"/>
    </source>
</evidence>
<dbReference type="EMBL" id="JAENRR010000002">
    <property type="protein sequence ID" value="MBK3515976.1"/>
    <property type="molecule type" value="Genomic_DNA"/>
</dbReference>
<comment type="caution">
    <text evidence="2">The sequence shown here is derived from an EMBL/GenBank/DDBJ whole genome shotgun (WGS) entry which is preliminary data.</text>
</comment>
<reference evidence="2 3" key="1">
    <citation type="submission" date="2021-01" db="EMBL/GenBank/DDBJ databases">
        <title>Carboxyliciviraga sp.nov., isolated from coastal sediments.</title>
        <authorList>
            <person name="Lu D."/>
            <person name="Zhang T."/>
        </authorList>
    </citation>
    <scope>NUCLEOTIDE SEQUENCE [LARGE SCALE GENOMIC DNA]</scope>
    <source>
        <strain evidence="2 3">N1Y132</strain>
    </source>
</reference>
<dbReference type="NCBIfam" id="TIGR03949">
    <property type="entry name" value="bact_IIb_cerein"/>
    <property type="match status" value="1"/>
</dbReference>
<dbReference type="Proteomes" id="UP000605676">
    <property type="component" value="Unassembled WGS sequence"/>
</dbReference>
<accession>A0ABS1HE75</accession>
<feature type="transmembrane region" description="Helical" evidence="1">
    <location>
        <begin position="21"/>
        <end position="45"/>
    </location>
</feature>
<sequence length="62" mass="6766">MKELNLIRELDSKELKETNGGITPLGGVLLVFGVIGAVETVAYGIGYAHGWIDKQIEKYSTE</sequence>
<gene>
    <name evidence="2" type="ORF">JIV24_01405</name>
</gene>
<dbReference type="RefSeq" id="WP_200463208.1">
    <property type="nucleotide sequence ID" value="NZ_JAENRR010000002.1"/>
</dbReference>
<keyword evidence="1" id="KW-0812">Transmembrane</keyword>
<dbReference type="InterPro" id="IPR023991">
    <property type="entry name" value="Bacteriocin_IIb_lactobn/cerein"/>
</dbReference>